<accession>D1YV24</accession>
<dbReference type="PRINTS" id="PR00352">
    <property type="entry name" value="3FE4SFRDOXIN"/>
</dbReference>
<dbReference type="RefSeq" id="WP_012898976.1">
    <property type="nucleotide sequence ID" value="NC_013665.1"/>
</dbReference>
<dbReference type="PATRIC" id="fig|304371.9.peg.231"/>
<protein>
    <recommendedName>
        <fullName evidence="6">Ferredoxin</fullName>
    </recommendedName>
</protein>
<dbReference type="InParanoid" id="D1YV24"/>
<comment type="function">
    <text evidence="6">Ferredoxins are iron-sulfur proteins that transfer electrons in a wide variety of metabolic reactions.</text>
</comment>
<dbReference type="Gene3D" id="3.30.70.20">
    <property type="match status" value="2"/>
</dbReference>
<dbReference type="GO" id="GO:0009055">
    <property type="term" value="F:electron transfer activity"/>
    <property type="evidence" value="ECO:0007669"/>
    <property type="project" value="UniProtKB-UniRule"/>
</dbReference>
<keyword evidence="4 6" id="KW-0408">Iron</keyword>
<sequence length="62" mass="6591">MVAKVDKEACVGCGTCVDACPEAAIELVDEIAKVDEERCQECGDCVAACPTEAIKLEKEKTK</sequence>
<dbReference type="InterPro" id="IPR001080">
    <property type="entry name" value="3Fe4S_ferredoxin"/>
</dbReference>
<dbReference type="SUPFAM" id="SSF54862">
    <property type="entry name" value="4Fe-4S ferredoxins"/>
    <property type="match status" value="1"/>
</dbReference>
<keyword evidence="6" id="KW-0249">Electron transport</keyword>
<keyword evidence="5 6" id="KW-0411">Iron-sulfur</keyword>
<keyword evidence="2" id="KW-0004">4Fe-4S</keyword>
<dbReference type="AlphaFoldDB" id="D1YV24"/>
<dbReference type="EMBL" id="AP011532">
    <property type="protein sequence ID" value="BAI60296.1"/>
    <property type="molecule type" value="Genomic_DNA"/>
</dbReference>
<name>D1YV24_METPS</name>
<dbReference type="Proteomes" id="UP000001882">
    <property type="component" value="Chromosome"/>
</dbReference>
<reference evidence="8 9" key="2">
    <citation type="journal article" date="2008" name="Int. J. Syst. Evol. Microbiol.">
        <title>Methanocella paludicola gen. nov., sp. nov., a methane-producing archaeon, the first isolate of the lineage 'Rice Cluster I', and proposal of the new archaeal order Methanocellales ord. nov.</title>
        <authorList>
            <person name="Sakai S."/>
            <person name="Imachi H."/>
            <person name="Hanada S."/>
            <person name="Ohashi A."/>
            <person name="Harada H."/>
            <person name="Kamagata Y."/>
        </authorList>
    </citation>
    <scope>NUCLEOTIDE SEQUENCE [LARGE SCALE GENOMIC DNA]</scope>
    <source>
        <strain evidence="9">DSM 17711 / JCM 13418 / NBRC 101707 / SANAE</strain>
    </source>
</reference>
<dbReference type="Pfam" id="PF12838">
    <property type="entry name" value="Fer4_7"/>
    <property type="match status" value="1"/>
</dbReference>
<comment type="cofactor">
    <cofactor evidence="1">
        <name>[4Fe-4S] cluster</name>
        <dbReference type="ChEBI" id="CHEBI:49883"/>
    </cofactor>
</comment>
<evidence type="ECO:0000313" key="8">
    <source>
        <dbReference type="EMBL" id="BAI60296.1"/>
    </source>
</evidence>
<dbReference type="OrthoDB" id="5583at2157"/>
<proteinExistence type="predicted"/>
<reference evidence="8 9" key="1">
    <citation type="journal article" date="2007" name="Appl. Environ. Microbiol.">
        <title>Isolation of key methanogens for global methane emission from rice paddy fields: a novel isolate affiliated with the clone cluster rice cluster I.</title>
        <authorList>
            <person name="Sakai S."/>
            <person name="Imachi H."/>
            <person name="Sekiguchi Y."/>
            <person name="Ohashi A."/>
            <person name="Harada H."/>
            <person name="Kamagata Y."/>
        </authorList>
    </citation>
    <scope>NUCLEOTIDE SEQUENCE [LARGE SCALE GENOMIC DNA]</scope>
    <source>
        <strain evidence="9">DSM 17711 / JCM 13418 / NBRC 101707 / SANAE</strain>
    </source>
</reference>
<keyword evidence="6" id="KW-0813">Transport</keyword>
<evidence type="ECO:0000256" key="5">
    <source>
        <dbReference type="ARBA" id="ARBA00023014"/>
    </source>
</evidence>
<keyword evidence="3 6" id="KW-0479">Metal-binding</keyword>
<dbReference type="GO" id="GO:0005506">
    <property type="term" value="F:iron ion binding"/>
    <property type="evidence" value="ECO:0007669"/>
    <property type="project" value="UniProtKB-UniRule"/>
</dbReference>
<dbReference type="InterPro" id="IPR017896">
    <property type="entry name" value="4Fe4S_Fe-S-bd"/>
</dbReference>
<evidence type="ECO:0000256" key="1">
    <source>
        <dbReference type="ARBA" id="ARBA00001966"/>
    </source>
</evidence>
<dbReference type="PANTHER" id="PTHR24960:SF79">
    <property type="entry name" value="PHOTOSYSTEM I IRON-SULFUR CENTER"/>
    <property type="match status" value="1"/>
</dbReference>
<evidence type="ECO:0000256" key="4">
    <source>
        <dbReference type="ARBA" id="ARBA00023004"/>
    </source>
</evidence>
<feature type="domain" description="4Fe-4S ferredoxin-type" evidence="7">
    <location>
        <begin position="32"/>
        <end position="59"/>
    </location>
</feature>
<reference evidence="9" key="3">
    <citation type="journal article" date="2011" name="PLoS ONE">
        <title>Genome sequence of a mesophilic hydrogenotrophic methanogen Methanocella paludicola, the first cultivated representative of the order Methanocellales.</title>
        <authorList>
            <person name="Sakai S."/>
            <person name="Takaki Y."/>
            <person name="Shimamura S."/>
            <person name="Sekine M."/>
            <person name="Tajima T."/>
            <person name="Kosugi H."/>
            <person name="Ichikawa N."/>
            <person name="Tasumi E."/>
            <person name="Hiraki A.T."/>
            <person name="Shimizu A."/>
            <person name="Kato Y."/>
            <person name="Nishiko R."/>
            <person name="Mori K."/>
            <person name="Fujita N."/>
            <person name="Imachi H."/>
            <person name="Takai K."/>
        </authorList>
    </citation>
    <scope>NUCLEOTIDE SEQUENCE [LARGE SCALE GENOMIC DNA]</scope>
    <source>
        <strain evidence="9">DSM 17711 / JCM 13418 / NBRC 101707 / SANAE</strain>
    </source>
</reference>
<dbReference type="PROSITE" id="PS00198">
    <property type="entry name" value="4FE4S_FER_1"/>
    <property type="match status" value="1"/>
</dbReference>
<dbReference type="GO" id="GO:0051539">
    <property type="term" value="F:4 iron, 4 sulfur cluster binding"/>
    <property type="evidence" value="ECO:0007669"/>
    <property type="project" value="UniProtKB-KW"/>
</dbReference>
<dbReference type="InterPro" id="IPR050157">
    <property type="entry name" value="PSI_iron-sulfur_center"/>
</dbReference>
<evidence type="ECO:0000256" key="2">
    <source>
        <dbReference type="ARBA" id="ARBA00022485"/>
    </source>
</evidence>
<dbReference type="GO" id="GO:0016491">
    <property type="term" value="F:oxidoreductase activity"/>
    <property type="evidence" value="ECO:0007669"/>
    <property type="project" value="UniProtKB-ARBA"/>
</dbReference>
<dbReference type="eggNOG" id="arCOG02059">
    <property type="taxonomic scope" value="Archaea"/>
</dbReference>
<feature type="domain" description="4Fe-4S ferredoxin-type" evidence="7">
    <location>
        <begin position="1"/>
        <end position="30"/>
    </location>
</feature>
<gene>
    <name evidence="8" type="ordered locus">MCP_0224</name>
</gene>
<dbReference type="STRING" id="304371.MCP_0224"/>
<keyword evidence="9" id="KW-1185">Reference proteome</keyword>
<dbReference type="PROSITE" id="PS51379">
    <property type="entry name" value="4FE4S_FER_2"/>
    <property type="match status" value="2"/>
</dbReference>
<evidence type="ECO:0000256" key="6">
    <source>
        <dbReference type="RuleBase" id="RU368020"/>
    </source>
</evidence>
<dbReference type="KEGG" id="mpd:MCP_0224"/>
<evidence type="ECO:0000259" key="7">
    <source>
        <dbReference type="PROSITE" id="PS51379"/>
    </source>
</evidence>
<dbReference type="PANTHER" id="PTHR24960">
    <property type="entry name" value="PHOTOSYSTEM I IRON-SULFUR CENTER-RELATED"/>
    <property type="match status" value="1"/>
</dbReference>
<dbReference type="InterPro" id="IPR017900">
    <property type="entry name" value="4Fe4S_Fe_S_CS"/>
</dbReference>
<evidence type="ECO:0000256" key="3">
    <source>
        <dbReference type="ARBA" id="ARBA00022723"/>
    </source>
</evidence>
<evidence type="ECO:0000313" key="9">
    <source>
        <dbReference type="Proteomes" id="UP000001882"/>
    </source>
</evidence>
<dbReference type="GeneID" id="8682731"/>
<organism evidence="8 9">
    <name type="scientific">Methanocella paludicola (strain DSM 17711 / JCM 13418 / NBRC 101707 / SANAE)</name>
    <dbReference type="NCBI Taxonomy" id="304371"/>
    <lineage>
        <taxon>Archaea</taxon>
        <taxon>Methanobacteriati</taxon>
        <taxon>Methanobacteriota</taxon>
        <taxon>Stenosarchaea group</taxon>
        <taxon>Methanomicrobia</taxon>
        <taxon>Methanocellales</taxon>
        <taxon>Methanocellaceae</taxon>
        <taxon>Methanocella</taxon>
    </lineage>
</organism>